<feature type="compositionally biased region" description="Low complexity" evidence="1">
    <location>
        <begin position="636"/>
        <end position="683"/>
    </location>
</feature>
<gene>
    <name evidence="2" type="ORF">C2E20_3291</name>
</gene>
<name>A0A2P6VGQ8_9CHLO</name>
<dbReference type="Proteomes" id="UP000239649">
    <property type="component" value="Unassembled WGS sequence"/>
</dbReference>
<dbReference type="GO" id="GO:0016874">
    <property type="term" value="F:ligase activity"/>
    <property type="evidence" value="ECO:0007669"/>
    <property type="project" value="UniProtKB-KW"/>
</dbReference>
<dbReference type="AlphaFoldDB" id="A0A2P6VGQ8"/>
<proteinExistence type="predicted"/>
<sequence length="754" mass="76440">MTSHARQQEVLDALADTSPRAYLQRGGGGGGATVLRELHEQAAEVGLAAAAAADDIARLHAMFDVALDHGLGGLVHDYLAEVCCDRTLNSSDPVEAFLLDAECVRRWVVKALAVSRGRLAGWLARGLSAPGRTGLLSKELGRLQMLQLVAEGLQQPAAPPTDGGGGGATGAAGAAAAELSEARRLVACARALSWLGGAARGLDRPAGRFSSEQEWRSVAAKRREGATAAGVGGLFLADFSAELARQGVPEASLAYPPPSPDRLLAALLLAPAGSGSTAPAAAAAKPGGKAAVPAPAPAPATSLAAGLDARMALLAYYLADGGFLPHAEIVQGLGTHYNVTPAAAHAWLLQQLLDDSHTGDAAGAQSLARAAELVPAVDGARMPHKALQVFAARGQLDAALALLRQRPESSVKLDQAAVALSVRLQNGLLGEAFMGLHRHLAAVTAVAPPAAAPELAARHARLLVGQLLRFAATTSPSAVHAVIRLPFGGVEEEAVVEWLEGQAGGGRMEAALMLPLYFLLRGRTPEALHAYARHCPRTPATQQQLELQALLTEAARMLPAPQRALVVQRGAAPALLPAGAAWGGEESGGVPLMAGIHAVATDAAPALLSVGPSPAQAPLVGSVPVLLEQQRREAAAGVAAADAEGGSGGKAAQQQQQQQQPMARSQQQQQPAPMLFGQSAPAGGARGGGAPAARPFGAPAASASDEGMLDAAGAAAVGSSQHEFDRVVGGAGGAFASAGAKVKAKRRWGGSAYL</sequence>
<evidence type="ECO:0000313" key="3">
    <source>
        <dbReference type="Proteomes" id="UP000239649"/>
    </source>
</evidence>
<feature type="compositionally biased region" description="Low complexity" evidence="1">
    <location>
        <begin position="691"/>
        <end position="703"/>
    </location>
</feature>
<organism evidence="2 3">
    <name type="scientific">Micractinium conductrix</name>
    <dbReference type="NCBI Taxonomy" id="554055"/>
    <lineage>
        <taxon>Eukaryota</taxon>
        <taxon>Viridiplantae</taxon>
        <taxon>Chlorophyta</taxon>
        <taxon>core chlorophytes</taxon>
        <taxon>Trebouxiophyceae</taxon>
        <taxon>Chlorellales</taxon>
        <taxon>Chlorellaceae</taxon>
        <taxon>Chlorella clade</taxon>
        <taxon>Micractinium</taxon>
    </lineage>
</organism>
<keyword evidence="3" id="KW-1185">Reference proteome</keyword>
<evidence type="ECO:0000256" key="1">
    <source>
        <dbReference type="SAM" id="MobiDB-lite"/>
    </source>
</evidence>
<dbReference type="GO" id="GO:0016567">
    <property type="term" value="P:protein ubiquitination"/>
    <property type="evidence" value="ECO:0007669"/>
    <property type="project" value="InterPro"/>
</dbReference>
<dbReference type="InterPro" id="IPR044718">
    <property type="entry name" value="HOS1"/>
</dbReference>
<reference evidence="2 3" key="1">
    <citation type="journal article" date="2018" name="Plant J.">
        <title>Genome sequences of Chlorella sorokiniana UTEX 1602 and Micractinium conductrix SAG 241.80: implications to maltose excretion by a green alga.</title>
        <authorList>
            <person name="Arriola M.B."/>
            <person name="Velmurugan N."/>
            <person name="Zhang Y."/>
            <person name="Plunkett M.H."/>
            <person name="Hondzo H."/>
            <person name="Barney B.M."/>
        </authorList>
    </citation>
    <scope>NUCLEOTIDE SEQUENCE [LARGE SCALE GENOMIC DNA]</scope>
    <source>
        <strain evidence="2 3">SAG 241.80</strain>
    </source>
</reference>
<dbReference type="STRING" id="554055.A0A2P6VGQ8"/>
<dbReference type="OrthoDB" id="20729at2759"/>
<evidence type="ECO:0000313" key="2">
    <source>
        <dbReference type="EMBL" id="PSC73272.1"/>
    </source>
</evidence>
<protein>
    <submittedName>
        <fullName evidence="2">E3 ubiquitin-ligase HOS1</fullName>
    </submittedName>
</protein>
<dbReference type="GO" id="GO:0004842">
    <property type="term" value="F:ubiquitin-protein transferase activity"/>
    <property type="evidence" value="ECO:0007669"/>
    <property type="project" value="InterPro"/>
</dbReference>
<comment type="caution">
    <text evidence="2">The sequence shown here is derived from an EMBL/GenBank/DDBJ whole genome shotgun (WGS) entry which is preliminary data.</text>
</comment>
<dbReference type="PANTHER" id="PTHR47358">
    <property type="entry name" value="E3 UBIQUITIN-PROTEIN LIGASE HOS1"/>
    <property type="match status" value="1"/>
</dbReference>
<dbReference type="EMBL" id="LHPF02000007">
    <property type="protein sequence ID" value="PSC73272.1"/>
    <property type="molecule type" value="Genomic_DNA"/>
</dbReference>
<dbReference type="PANTHER" id="PTHR47358:SF2">
    <property type="entry name" value="E3 UBIQUITIN-PROTEIN LIGASE HOS1"/>
    <property type="match status" value="1"/>
</dbReference>
<accession>A0A2P6VGQ8</accession>
<feature type="region of interest" description="Disordered" evidence="1">
    <location>
        <begin position="636"/>
        <end position="703"/>
    </location>
</feature>